<proteinExistence type="predicted"/>
<reference evidence="2" key="1">
    <citation type="submission" date="2023-03" db="EMBL/GenBank/DDBJ databases">
        <title>Massive genome expansion in bonnet fungi (Mycena s.s.) driven by repeated elements and novel gene families across ecological guilds.</title>
        <authorList>
            <consortium name="Lawrence Berkeley National Laboratory"/>
            <person name="Harder C.B."/>
            <person name="Miyauchi S."/>
            <person name="Viragh M."/>
            <person name="Kuo A."/>
            <person name="Thoen E."/>
            <person name="Andreopoulos B."/>
            <person name="Lu D."/>
            <person name="Skrede I."/>
            <person name="Drula E."/>
            <person name="Henrissat B."/>
            <person name="Morin E."/>
            <person name="Kohler A."/>
            <person name="Barry K."/>
            <person name="LaButti K."/>
            <person name="Morin E."/>
            <person name="Salamov A."/>
            <person name="Lipzen A."/>
            <person name="Mereny Z."/>
            <person name="Hegedus B."/>
            <person name="Baldrian P."/>
            <person name="Stursova M."/>
            <person name="Weitz H."/>
            <person name="Taylor A."/>
            <person name="Grigoriev I.V."/>
            <person name="Nagy L.G."/>
            <person name="Martin F."/>
            <person name="Kauserud H."/>
        </authorList>
    </citation>
    <scope>NUCLEOTIDE SEQUENCE</scope>
    <source>
        <strain evidence="2">CBHHK182m</strain>
    </source>
</reference>
<dbReference type="Proteomes" id="UP001215598">
    <property type="component" value="Unassembled WGS sequence"/>
</dbReference>
<dbReference type="EMBL" id="JARKIB010000036">
    <property type="protein sequence ID" value="KAJ7761036.1"/>
    <property type="molecule type" value="Genomic_DNA"/>
</dbReference>
<name>A0AAD7JCK4_9AGAR</name>
<evidence type="ECO:0000313" key="2">
    <source>
        <dbReference type="EMBL" id="KAJ7761036.1"/>
    </source>
</evidence>
<accession>A0AAD7JCK4</accession>
<feature type="compositionally biased region" description="Low complexity" evidence="1">
    <location>
        <begin position="224"/>
        <end position="263"/>
    </location>
</feature>
<gene>
    <name evidence="2" type="ORF">B0H16DRAFT_1884468</name>
</gene>
<evidence type="ECO:0000256" key="1">
    <source>
        <dbReference type="SAM" id="MobiDB-lite"/>
    </source>
</evidence>
<feature type="compositionally biased region" description="Polar residues" evidence="1">
    <location>
        <begin position="264"/>
        <end position="278"/>
    </location>
</feature>
<sequence length="297" mass="32743">MVFSFPTFYSHVHFTHMYPFTYSSSPLPPRIPASHPPPSSIVEPSRTYDAANTDRHMSPDQALSSVLAVDPQWAIYQNLKDNMPDQHATAQGLDRGRKKILENINEPLDVACLKLSQSRCGPSPCDPKAIRAIVALLRAFVRRELVKNGGRVIHNFWRRFDSWLAARREGAGENWASFVDRIVAADNRMHGPPALAIATENRPVYCCKYAPLCLGPSGHRHSEPWSSSLASPTSPTSPSWSAGSSSSSAGLSSSWASGSGSTSVLNPYSDVNSDSLPQTRREQNVKQRLAFILNEER</sequence>
<keyword evidence="3" id="KW-1185">Reference proteome</keyword>
<dbReference type="AlphaFoldDB" id="A0AAD7JCK4"/>
<organism evidence="2 3">
    <name type="scientific">Mycena metata</name>
    <dbReference type="NCBI Taxonomy" id="1033252"/>
    <lineage>
        <taxon>Eukaryota</taxon>
        <taxon>Fungi</taxon>
        <taxon>Dikarya</taxon>
        <taxon>Basidiomycota</taxon>
        <taxon>Agaricomycotina</taxon>
        <taxon>Agaricomycetes</taxon>
        <taxon>Agaricomycetidae</taxon>
        <taxon>Agaricales</taxon>
        <taxon>Marasmiineae</taxon>
        <taxon>Mycenaceae</taxon>
        <taxon>Mycena</taxon>
    </lineage>
</organism>
<feature type="region of interest" description="Disordered" evidence="1">
    <location>
        <begin position="224"/>
        <end position="284"/>
    </location>
</feature>
<comment type="caution">
    <text evidence="2">The sequence shown here is derived from an EMBL/GenBank/DDBJ whole genome shotgun (WGS) entry which is preliminary data.</text>
</comment>
<evidence type="ECO:0000313" key="3">
    <source>
        <dbReference type="Proteomes" id="UP001215598"/>
    </source>
</evidence>
<protein>
    <submittedName>
        <fullName evidence="2">Uncharacterized protein</fullName>
    </submittedName>
</protein>